<reference evidence="2" key="1">
    <citation type="journal article" date="2019" name="bioRxiv">
        <title>The Genome of the Zebra Mussel, Dreissena polymorpha: A Resource for Invasive Species Research.</title>
        <authorList>
            <person name="McCartney M.A."/>
            <person name="Auch B."/>
            <person name="Kono T."/>
            <person name="Mallez S."/>
            <person name="Zhang Y."/>
            <person name="Obille A."/>
            <person name="Becker A."/>
            <person name="Abrahante J.E."/>
            <person name="Garbe J."/>
            <person name="Badalamenti J.P."/>
            <person name="Herman A."/>
            <person name="Mangelson H."/>
            <person name="Liachko I."/>
            <person name="Sullivan S."/>
            <person name="Sone E.D."/>
            <person name="Koren S."/>
            <person name="Silverstein K.A.T."/>
            <person name="Beckman K.B."/>
            <person name="Gohl D.M."/>
        </authorList>
    </citation>
    <scope>NUCLEOTIDE SEQUENCE</scope>
    <source>
        <strain evidence="2">Duluth1</strain>
        <tissue evidence="2">Whole animal</tissue>
    </source>
</reference>
<sequence>SALLGRENPAGLDHQAHEMLALNQLYKSISPELKFKCISEGCQSVTQAVALVEMYESIMDGGARRKASIYMVENVPEQQAKKAVQDLQECVRKLMMGQSTNNKPPYNCAITTAPRVSDQPSTASDGVSSTSPGTVHTADCRRFTGKRQAVNPQLNYNRNMWVSVKIPITAVKHWRPYILGHKVLLRTDNAAVSWMKSLKNPTGQCFELEVQHRPGRLHTNCDALSRVPCKVCARQEAQSELHSCNSSDPTCMVASKKSTEQASSSKADNDQTPATDWEPDMLRQKQLLDPDIMPILSSQRKNALAPDVPTIMSRPYDLKRHVGRWHKAIADGLNQDIFTEAGAFYLALYPKDYSKAAKEAREAVKAPKLKKMEDWEAGWKIRESNSWAGHAPHRRKTPCTIPKNGRDHSIHCYANRGTGPPIKLSHDKATHASAGGTEQTHAGGNDPTAEGSSPPDMGLHATCSSGKAELGPVANRPIQGPLFHYGLAPKRLAADEPGKKVGGFPTCGQHVGLNPDQIMDKYNFLILPGSIPQPRSTSERRMRIANYVLLSDMVKGRSTNILILQMLEQTFGHRDTSTDEFLTCRTDGKTDRRKDGQRQNNIPSPMAGDNDAGQSQSKSICK</sequence>
<feature type="compositionally biased region" description="Polar residues" evidence="1">
    <location>
        <begin position="260"/>
        <end position="274"/>
    </location>
</feature>
<accession>A0A9D4MKF6</accession>
<dbReference type="EMBL" id="JAIWYP010000001">
    <property type="protein sequence ID" value="KAH3876942.1"/>
    <property type="molecule type" value="Genomic_DNA"/>
</dbReference>
<feature type="compositionally biased region" description="Basic and acidic residues" evidence="1">
    <location>
        <begin position="586"/>
        <end position="597"/>
    </location>
</feature>
<proteinExistence type="predicted"/>
<feature type="region of interest" description="Disordered" evidence="1">
    <location>
        <begin position="414"/>
        <end position="472"/>
    </location>
</feature>
<evidence type="ECO:0000313" key="3">
    <source>
        <dbReference type="Proteomes" id="UP000828390"/>
    </source>
</evidence>
<feature type="compositionally biased region" description="Polar residues" evidence="1">
    <location>
        <begin position="612"/>
        <end position="622"/>
    </location>
</feature>
<feature type="compositionally biased region" description="Polar residues" evidence="1">
    <location>
        <begin position="118"/>
        <end position="134"/>
    </location>
</feature>
<feature type="region of interest" description="Disordered" evidence="1">
    <location>
        <begin position="113"/>
        <end position="137"/>
    </location>
</feature>
<feature type="region of interest" description="Disordered" evidence="1">
    <location>
        <begin position="582"/>
        <end position="622"/>
    </location>
</feature>
<evidence type="ECO:0000313" key="2">
    <source>
        <dbReference type="EMBL" id="KAH3876942.1"/>
    </source>
</evidence>
<comment type="caution">
    <text evidence="2">The sequence shown here is derived from an EMBL/GenBank/DDBJ whole genome shotgun (WGS) entry which is preliminary data.</text>
</comment>
<organism evidence="2 3">
    <name type="scientific">Dreissena polymorpha</name>
    <name type="common">Zebra mussel</name>
    <name type="synonym">Mytilus polymorpha</name>
    <dbReference type="NCBI Taxonomy" id="45954"/>
    <lineage>
        <taxon>Eukaryota</taxon>
        <taxon>Metazoa</taxon>
        <taxon>Spiralia</taxon>
        <taxon>Lophotrochozoa</taxon>
        <taxon>Mollusca</taxon>
        <taxon>Bivalvia</taxon>
        <taxon>Autobranchia</taxon>
        <taxon>Heteroconchia</taxon>
        <taxon>Euheterodonta</taxon>
        <taxon>Imparidentia</taxon>
        <taxon>Neoheterodontei</taxon>
        <taxon>Myida</taxon>
        <taxon>Dreissenoidea</taxon>
        <taxon>Dreissenidae</taxon>
        <taxon>Dreissena</taxon>
    </lineage>
</organism>
<feature type="region of interest" description="Disordered" evidence="1">
    <location>
        <begin position="255"/>
        <end position="276"/>
    </location>
</feature>
<dbReference type="Proteomes" id="UP000828390">
    <property type="component" value="Unassembled WGS sequence"/>
</dbReference>
<gene>
    <name evidence="2" type="ORF">DPMN_000795</name>
</gene>
<reference evidence="2" key="2">
    <citation type="submission" date="2020-11" db="EMBL/GenBank/DDBJ databases">
        <authorList>
            <person name="McCartney M.A."/>
            <person name="Auch B."/>
            <person name="Kono T."/>
            <person name="Mallez S."/>
            <person name="Becker A."/>
            <person name="Gohl D.M."/>
            <person name="Silverstein K.A.T."/>
            <person name="Koren S."/>
            <person name="Bechman K.B."/>
            <person name="Herman A."/>
            <person name="Abrahante J.E."/>
            <person name="Garbe J."/>
        </authorList>
    </citation>
    <scope>NUCLEOTIDE SEQUENCE</scope>
    <source>
        <strain evidence="2">Duluth1</strain>
        <tissue evidence="2">Whole animal</tissue>
    </source>
</reference>
<feature type="non-terminal residue" evidence="2">
    <location>
        <position position="622"/>
    </location>
</feature>
<keyword evidence="3" id="KW-1185">Reference proteome</keyword>
<dbReference type="AlphaFoldDB" id="A0A9D4MKF6"/>
<name>A0A9D4MKF6_DREPO</name>
<evidence type="ECO:0000256" key="1">
    <source>
        <dbReference type="SAM" id="MobiDB-lite"/>
    </source>
</evidence>
<protein>
    <submittedName>
        <fullName evidence="2">Uncharacterized protein</fullName>
    </submittedName>
</protein>